<dbReference type="EMBL" id="JYDL01000008">
    <property type="protein sequence ID" value="KRX26152.1"/>
    <property type="molecule type" value="Genomic_DNA"/>
</dbReference>
<dbReference type="SUPFAM" id="SSF50630">
    <property type="entry name" value="Acid proteases"/>
    <property type="match status" value="1"/>
</dbReference>
<dbReference type="InterPro" id="IPR021109">
    <property type="entry name" value="Peptidase_aspartic_dom_sf"/>
</dbReference>
<dbReference type="SUPFAM" id="SSF56672">
    <property type="entry name" value="DNA/RNA polymerases"/>
    <property type="match status" value="2"/>
</dbReference>
<dbReference type="FunFam" id="3.30.70.270:FF:000020">
    <property type="entry name" value="Transposon Tf2-6 polyprotein-like Protein"/>
    <property type="match status" value="1"/>
</dbReference>
<feature type="compositionally biased region" description="Low complexity" evidence="8">
    <location>
        <begin position="733"/>
        <end position="742"/>
    </location>
</feature>
<evidence type="ECO:0000256" key="3">
    <source>
        <dbReference type="ARBA" id="ARBA00022695"/>
    </source>
</evidence>
<evidence type="ECO:0000259" key="9">
    <source>
        <dbReference type="PROSITE" id="PS50994"/>
    </source>
</evidence>
<proteinExistence type="predicted"/>
<evidence type="ECO:0000313" key="10">
    <source>
        <dbReference type="EMBL" id="KRX26152.1"/>
    </source>
</evidence>
<evidence type="ECO:0000256" key="6">
    <source>
        <dbReference type="ARBA" id="ARBA00022801"/>
    </source>
</evidence>
<dbReference type="GO" id="GO:0004519">
    <property type="term" value="F:endonuclease activity"/>
    <property type="evidence" value="ECO:0007669"/>
    <property type="project" value="UniProtKB-KW"/>
</dbReference>
<dbReference type="Pfam" id="PF17921">
    <property type="entry name" value="Integrase_H2C2"/>
    <property type="match status" value="1"/>
</dbReference>
<dbReference type="STRING" id="6336.A0A0V0SH97"/>
<keyword evidence="7" id="KW-0695">RNA-directed DNA polymerase</keyword>
<feature type="compositionally biased region" description="Basic residues" evidence="8">
    <location>
        <begin position="390"/>
        <end position="399"/>
    </location>
</feature>
<dbReference type="FunFam" id="3.30.70.270:FF:000003">
    <property type="entry name" value="Transposon Ty3-G Gag-Pol polyprotein"/>
    <property type="match status" value="1"/>
</dbReference>
<evidence type="ECO:0000256" key="5">
    <source>
        <dbReference type="ARBA" id="ARBA00022759"/>
    </source>
</evidence>
<dbReference type="GO" id="GO:0042575">
    <property type="term" value="C:DNA polymerase complex"/>
    <property type="evidence" value="ECO:0007669"/>
    <property type="project" value="UniProtKB-ARBA"/>
</dbReference>
<name>A0A0V0SH97_9BILA</name>
<keyword evidence="4" id="KW-0540">Nuclease</keyword>
<dbReference type="Gene3D" id="1.10.340.70">
    <property type="match status" value="1"/>
</dbReference>
<organism evidence="10 11">
    <name type="scientific">Trichinella nelsoni</name>
    <dbReference type="NCBI Taxonomy" id="6336"/>
    <lineage>
        <taxon>Eukaryota</taxon>
        <taxon>Metazoa</taxon>
        <taxon>Ecdysozoa</taxon>
        <taxon>Nematoda</taxon>
        <taxon>Enoplea</taxon>
        <taxon>Dorylaimia</taxon>
        <taxon>Trichinellida</taxon>
        <taxon>Trichinellidae</taxon>
        <taxon>Trichinella</taxon>
    </lineage>
</organism>
<dbReference type="Gene3D" id="3.10.20.370">
    <property type="match status" value="1"/>
</dbReference>
<dbReference type="Pfam" id="PF17917">
    <property type="entry name" value="RT_RNaseH"/>
    <property type="match status" value="1"/>
</dbReference>
<dbReference type="PANTHER" id="PTHR37984">
    <property type="entry name" value="PROTEIN CBG26694"/>
    <property type="match status" value="1"/>
</dbReference>
<dbReference type="SUPFAM" id="SSF53098">
    <property type="entry name" value="Ribonuclease H-like"/>
    <property type="match status" value="1"/>
</dbReference>
<dbReference type="InterPro" id="IPR012337">
    <property type="entry name" value="RNaseH-like_sf"/>
</dbReference>
<dbReference type="Pfam" id="PF18701">
    <property type="entry name" value="DUF5641"/>
    <property type="match status" value="1"/>
</dbReference>
<dbReference type="Gene3D" id="3.30.420.10">
    <property type="entry name" value="Ribonuclease H-like superfamily/Ribonuclease H"/>
    <property type="match status" value="2"/>
</dbReference>
<feature type="compositionally biased region" description="Polar residues" evidence="8">
    <location>
        <begin position="273"/>
        <end position="289"/>
    </location>
</feature>
<dbReference type="InterPro" id="IPR036397">
    <property type="entry name" value="RNaseH_sf"/>
</dbReference>
<dbReference type="GO" id="GO:0003964">
    <property type="term" value="F:RNA-directed DNA polymerase activity"/>
    <property type="evidence" value="ECO:0007669"/>
    <property type="project" value="UniProtKB-KW"/>
</dbReference>
<evidence type="ECO:0000256" key="8">
    <source>
        <dbReference type="SAM" id="MobiDB-lite"/>
    </source>
</evidence>
<feature type="region of interest" description="Disordered" evidence="8">
    <location>
        <begin position="703"/>
        <end position="762"/>
    </location>
</feature>
<dbReference type="PANTHER" id="PTHR37984:SF5">
    <property type="entry name" value="PROTEIN NYNRIN-LIKE"/>
    <property type="match status" value="1"/>
</dbReference>
<dbReference type="FunFam" id="1.10.340.70:FF:000001">
    <property type="entry name" value="Retrovirus-related Pol polyprotein from transposon gypsy-like Protein"/>
    <property type="match status" value="1"/>
</dbReference>
<dbReference type="FunFam" id="3.30.420.10:FF:000032">
    <property type="entry name" value="Retrovirus-related Pol polyprotein from transposon 297-like Protein"/>
    <property type="match status" value="1"/>
</dbReference>
<dbReference type="Pfam" id="PF00078">
    <property type="entry name" value="RVT_1"/>
    <property type="match status" value="2"/>
</dbReference>
<gene>
    <name evidence="10" type="primary">POL</name>
    <name evidence="10" type="ORF">T07_12195</name>
</gene>
<dbReference type="GO" id="GO:0015074">
    <property type="term" value="P:DNA integration"/>
    <property type="evidence" value="ECO:0007669"/>
    <property type="project" value="InterPro"/>
</dbReference>
<keyword evidence="2" id="KW-0808">Transferase</keyword>
<dbReference type="InterPro" id="IPR050951">
    <property type="entry name" value="Retrovirus_Pol_polyprotein"/>
</dbReference>
<dbReference type="EC" id="2.7.7.49" evidence="1"/>
<dbReference type="PROSITE" id="PS50994">
    <property type="entry name" value="INTEGRASE"/>
    <property type="match status" value="1"/>
</dbReference>
<dbReference type="Gene3D" id="3.30.70.270">
    <property type="match status" value="3"/>
</dbReference>
<dbReference type="Proteomes" id="UP000054630">
    <property type="component" value="Unassembled WGS sequence"/>
</dbReference>
<evidence type="ECO:0000256" key="1">
    <source>
        <dbReference type="ARBA" id="ARBA00012493"/>
    </source>
</evidence>
<feature type="domain" description="Integrase catalytic" evidence="9">
    <location>
        <begin position="1383"/>
        <end position="1546"/>
    </location>
</feature>
<dbReference type="Pfam" id="PF00665">
    <property type="entry name" value="rve"/>
    <property type="match status" value="1"/>
</dbReference>
<keyword evidence="6" id="KW-0378">Hydrolase</keyword>
<dbReference type="InterPro" id="IPR041588">
    <property type="entry name" value="Integrase_H2C2"/>
</dbReference>
<dbReference type="GO" id="GO:0016787">
    <property type="term" value="F:hydrolase activity"/>
    <property type="evidence" value="ECO:0007669"/>
    <property type="project" value="UniProtKB-KW"/>
</dbReference>
<dbReference type="FunFam" id="3.10.20.370:FF:000001">
    <property type="entry name" value="Retrovirus-related Pol polyprotein from transposon 17.6-like protein"/>
    <property type="match status" value="1"/>
</dbReference>
<dbReference type="InterPro" id="IPR043128">
    <property type="entry name" value="Rev_trsase/Diguanyl_cyclase"/>
</dbReference>
<dbReference type="InterPro" id="IPR041373">
    <property type="entry name" value="RT_RNaseH"/>
</dbReference>
<accession>A0A0V0SH97</accession>
<dbReference type="OrthoDB" id="9950135at2759"/>
<dbReference type="CDD" id="cd01647">
    <property type="entry name" value="RT_LTR"/>
    <property type="match status" value="1"/>
</dbReference>
<evidence type="ECO:0000256" key="7">
    <source>
        <dbReference type="ARBA" id="ARBA00022918"/>
    </source>
</evidence>
<dbReference type="InterPro" id="IPR043502">
    <property type="entry name" value="DNA/RNA_pol_sf"/>
</dbReference>
<feature type="region of interest" description="Disordered" evidence="8">
    <location>
        <begin position="375"/>
        <end position="406"/>
    </location>
</feature>
<dbReference type="InterPro" id="IPR000477">
    <property type="entry name" value="RT_dom"/>
</dbReference>
<reference evidence="10 11" key="1">
    <citation type="submission" date="2015-01" db="EMBL/GenBank/DDBJ databases">
        <title>Evolution of Trichinella species and genotypes.</title>
        <authorList>
            <person name="Korhonen P.K."/>
            <person name="Edoardo P."/>
            <person name="Giuseppe L.R."/>
            <person name="Gasser R.B."/>
        </authorList>
    </citation>
    <scope>NUCLEOTIDE SEQUENCE [LARGE SCALE GENOMIC DNA]</scope>
    <source>
        <strain evidence="10">ISS37</strain>
    </source>
</reference>
<evidence type="ECO:0000313" key="11">
    <source>
        <dbReference type="Proteomes" id="UP000054630"/>
    </source>
</evidence>
<protein>
    <recommendedName>
        <fullName evidence="1">RNA-directed DNA polymerase</fullName>
        <ecNumber evidence="1">2.7.7.49</ecNumber>
    </recommendedName>
</protein>
<comment type="caution">
    <text evidence="10">The sequence shown here is derived from an EMBL/GenBank/DDBJ whole genome shotgun (WGS) entry which is preliminary data.</text>
</comment>
<sequence length="1570" mass="177474">MATRAIHLEPTSDMTAHSFLAAFRRFISRRGKPSVVQTDNFRTFKLADKYIQDLFRGDEKQKIARAMTEEKIEWRFSLLAKALVSREELVTILCEIEARINARPLTTISDDSNDLAPLTPFHFLTGRTLMKLPDMTTRRLVGKKSTSTTMTLRRRWYYQRKILRHLWQRWRKEYLVNFNNRRKWKTQKLEPSIGDIVLLCEDGQTRNNWPLGRILELCRTSDGMKRSALLKTAADTLVRKRRVGKVKLPYEELYMRIRYRESARQKGKEGNAPVNTGPSPNSDGRTNNLVEEADEPARGSGPLQWGPVREMMPLAYRDYYFFLSGGGFRRMAGEAGRLSLHQQGSALPVRTIKRELLRGVQEAIAGRVKPARVDRAADRAVPRPASTRGLNHRIIRPGGRRGWTQSRRVRTRPYGAFRPGITSKEAYLAIRLQEPATLTEARRLVSKVMRAEEDFHQRRQTHIGNPKPKKTEATQPMDDLIRERSRRPYDPPLEETVVSIAVAWATSDATAHTKDAYQKGTQSGKPGNLRVLSMAGLQAGETPCVNGKLNGTRVSFLLNTGAVVSVIPESLWQITSGESPWRGRRGRYCLRMVDECASAEGRVPVMMVRNLAVQDVLGKNFFGSFVRTVDWQTWEITMTDGSKVRIEHEPSRAGQPSIGCAVVAKPRSVASDAGAGTAWWPWWIEQSVPRGARGSYAAYSVNAGRPSHRRGPAGEAATPPPSASSAGGGGPANPGNAARGGNRTSLKPLEFTSSAGSEEGRPPRFCVDYRRLNAVTGVDAQPIPRIDDTLNAFTGSKRFSTLDLASGYWQVEVAERHREKTAFSTPLGLFQFQSGLCNAPATFQRLMEKARRGLTCKACLVYLDDIIVFGKTEEEHLERLEGMLSRLQSVGLKIKPEKCQLMRQSVHYLGHIVTQHGIGTDPEKTAAVQEWPTPRCVRERLMEKALRGLTWKTCLVYLDDIIVFGKTEEEHLERLEGVLSRLQSVGLKIKPEKCQLMRQSVHYLGHIVTQHGVGTDPEKTAAVQEWPTPRCVREVRQFLGLASYYRRFVRNFAGVANPLHALTKKGEKWRWGPKEEEAFARLKDALVSPPILCHPDFDRTFLVDVDASEDAIGAVLSQQGEQGPPGVVAYASRSLSRAERSYCATRREMLALVWATHHFRPYLYGRKFTARTDHNSLKWLRNFREPEGQVARWLEKLAEFDFEVVHRPGKKHQNADALSRRACRQCGSCDDSPNVHVAAMALESPSLVERWQKEDAECMQVREWIEKETWPQLAPEGSLWMKSLWSQRDRIVLQEGTICRTWEIPDTGDSRLLPVIPRRNIPEILKTIHNQPTGGHLGVAKTLAKVRQRYYWPQQREDVEDWCRACQTCAARAIPTRKLQAPMQLQPVSHPFQRVAMDLVGPLEETQSGNRYILVVCDYFSKWPEAFPLPNAEARTVATALVNAVFCRYGAPETLHSDQGWNFESELVKEVCQLFGVTKTRATAYHPQSDGLVERMNCTQLDMLAKASIDHPEDWDVYLDRVLLAYRTSVHCTTGATPSRVVFGRELRLPMDLMHGLPTDAQGRSAREFV</sequence>
<evidence type="ECO:0000256" key="4">
    <source>
        <dbReference type="ARBA" id="ARBA00022722"/>
    </source>
</evidence>
<keyword evidence="11" id="KW-1185">Reference proteome</keyword>
<evidence type="ECO:0000256" key="2">
    <source>
        <dbReference type="ARBA" id="ARBA00022679"/>
    </source>
</evidence>
<dbReference type="GO" id="GO:0003676">
    <property type="term" value="F:nucleic acid binding"/>
    <property type="evidence" value="ECO:0007669"/>
    <property type="project" value="InterPro"/>
</dbReference>
<keyword evidence="3" id="KW-0548">Nucleotidyltransferase</keyword>
<keyword evidence="5" id="KW-0255">Endonuclease</keyword>
<feature type="region of interest" description="Disordered" evidence="8">
    <location>
        <begin position="264"/>
        <end position="306"/>
    </location>
</feature>
<dbReference type="CDD" id="cd09274">
    <property type="entry name" value="RNase_HI_RT_Ty3"/>
    <property type="match status" value="1"/>
</dbReference>
<dbReference type="InterPro" id="IPR001584">
    <property type="entry name" value="Integrase_cat-core"/>
</dbReference>
<dbReference type="InterPro" id="IPR040676">
    <property type="entry name" value="DUF5641"/>
</dbReference>